<feature type="region of interest" description="Disordered" evidence="1">
    <location>
        <begin position="215"/>
        <end position="239"/>
    </location>
</feature>
<dbReference type="EMBL" id="MU250533">
    <property type="protein sequence ID" value="KAG7446759.1"/>
    <property type="molecule type" value="Genomic_DNA"/>
</dbReference>
<accession>A0A9P7VV69</accession>
<evidence type="ECO:0000313" key="2">
    <source>
        <dbReference type="EMBL" id="KAG7446759.1"/>
    </source>
</evidence>
<sequence length="239" mass="26483">MSLDSFEIRAQLRQPSEGSAPLDCSVSSVVPTLLMMKSLKGETQASSPFSKDVCNCTPSNRPKLRNLSIIVESSLWVLDLCIIQPHIDVFLPFSCSETVPVTTFSPQTVAHLTSLALPCSLMVCCLPSGLERPSFSRAVEWICKIYGFLEDLETPAVPYRWNLNVGDLLLSHVLVKVLLRLRCLELIQGRDLSFKKCTKLSMSFTRSATNHFFSASNPSSRDPDVPDVESRTSCVVEKP</sequence>
<dbReference type="RefSeq" id="XP_043040259.1">
    <property type="nucleotide sequence ID" value="XM_043177107.1"/>
</dbReference>
<name>A0A9P7VV69_9AGAR</name>
<dbReference type="GeneID" id="66099394"/>
<gene>
    <name evidence="2" type="ORF">BT62DRAFT_1005139</name>
</gene>
<comment type="caution">
    <text evidence="2">The sequence shown here is derived from an EMBL/GenBank/DDBJ whole genome shotgun (WGS) entry which is preliminary data.</text>
</comment>
<feature type="compositionally biased region" description="Basic and acidic residues" evidence="1">
    <location>
        <begin position="221"/>
        <end position="230"/>
    </location>
</feature>
<reference evidence="2" key="1">
    <citation type="submission" date="2020-11" db="EMBL/GenBank/DDBJ databases">
        <title>Adaptations for nitrogen fixation in a non-lichenized fungal sporocarp promotes dispersal by wood-feeding termites.</title>
        <authorList>
            <consortium name="DOE Joint Genome Institute"/>
            <person name="Koch R.A."/>
            <person name="Yoon G."/>
            <person name="Arayal U."/>
            <person name="Lail K."/>
            <person name="Amirebrahimi M."/>
            <person name="Labutti K."/>
            <person name="Lipzen A."/>
            <person name="Riley R."/>
            <person name="Barry K."/>
            <person name="Henrissat B."/>
            <person name="Grigoriev I.V."/>
            <person name="Herr J.R."/>
            <person name="Aime M.C."/>
        </authorList>
    </citation>
    <scope>NUCLEOTIDE SEQUENCE</scope>
    <source>
        <strain evidence="2">MCA 3950</strain>
    </source>
</reference>
<proteinExistence type="predicted"/>
<keyword evidence="3" id="KW-1185">Reference proteome</keyword>
<evidence type="ECO:0000256" key="1">
    <source>
        <dbReference type="SAM" id="MobiDB-lite"/>
    </source>
</evidence>
<dbReference type="Proteomes" id="UP000812287">
    <property type="component" value="Unassembled WGS sequence"/>
</dbReference>
<evidence type="ECO:0000313" key="3">
    <source>
        <dbReference type="Proteomes" id="UP000812287"/>
    </source>
</evidence>
<dbReference type="AlphaFoldDB" id="A0A9P7VV69"/>
<organism evidence="2 3">
    <name type="scientific">Guyanagaster necrorhizus</name>
    <dbReference type="NCBI Taxonomy" id="856835"/>
    <lineage>
        <taxon>Eukaryota</taxon>
        <taxon>Fungi</taxon>
        <taxon>Dikarya</taxon>
        <taxon>Basidiomycota</taxon>
        <taxon>Agaricomycotina</taxon>
        <taxon>Agaricomycetes</taxon>
        <taxon>Agaricomycetidae</taxon>
        <taxon>Agaricales</taxon>
        <taxon>Marasmiineae</taxon>
        <taxon>Physalacriaceae</taxon>
        <taxon>Guyanagaster</taxon>
    </lineage>
</organism>
<protein>
    <submittedName>
        <fullName evidence="2">Uncharacterized protein</fullName>
    </submittedName>
</protein>